<keyword evidence="3 4" id="KW-0285">Flavoprotein</keyword>
<comment type="function">
    <text evidence="3">Catalyzes two sequential steps in the biosynthesis of coenzyme A. In the first step cysteine is conjugated to 4'-phosphopantothenate to form 4-phosphopantothenoylcysteine. In the second step the latter compound is decarboxylated to form 4'-phosphopantotheine.</text>
</comment>
<evidence type="ECO:0000259" key="6">
    <source>
        <dbReference type="Pfam" id="PF04127"/>
    </source>
</evidence>
<dbReference type="HAMAP" id="MF_02225">
    <property type="entry name" value="CoaBC"/>
    <property type="match status" value="1"/>
</dbReference>
<protein>
    <recommendedName>
        <fullName evidence="3">Coenzyme A biosynthesis bifunctional protein CoaBC</fullName>
    </recommendedName>
    <alternativeName>
        <fullName evidence="3">DNA/pantothenate metabolism flavoprotein</fullName>
    </alternativeName>
    <alternativeName>
        <fullName evidence="3">Phosphopantothenoylcysteine synthetase/decarboxylase</fullName>
        <shortName evidence="3">PPCS-PPCDC</shortName>
    </alternativeName>
    <domain>
        <recommendedName>
            <fullName evidence="3">Phosphopantothenoylcysteine decarboxylase</fullName>
            <shortName evidence="3">PPC decarboxylase</shortName>
            <shortName evidence="3">PPC-DC</shortName>
            <ecNumber evidence="3">4.1.1.36</ecNumber>
        </recommendedName>
        <alternativeName>
            <fullName evidence="3">CoaC</fullName>
        </alternativeName>
    </domain>
    <domain>
        <recommendedName>
            <fullName evidence="3">Phosphopantothenate--cysteine ligase</fullName>
            <ecNumber evidence="3">6.3.2.5</ecNumber>
        </recommendedName>
        <alternativeName>
            <fullName evidence="3">CoaB</fullName>
        </alternativeName>
        <alternativeName>
            <fullName evidence="3">Phosphopantothenoylcysteine synthetase</fullName>
            <shortName evidence="3">PPC synthetase</shortName>
            <shortName evidence="3">PPC-S</shortName>
        </alternativeName>
    </domain>
</protein>
<keyword evidence="2 3" id="KW-0456">Lyase</keyword>
<dbReference type="EC" id="4.1.1.36" evidence="3"/>
<keyword evidence="8" id="KW-1185">Reference proteome</keyword>
<comment type="function">
    <text evidence="4">Catalyzes two steps in the biosynthesis of coenzyme A. In the first step cysteine is conjugated to 4'-phosphopantothenate to form 4-phosphopantothenoylcysteine, in the latter compound is decarboxylated to form 4'-phosphopantotheine.</text>
</comment>
<comment type="cofactor">
    <cofactor evidence="3">
        <name>FMN</name>
        <dbReference type="ChEBI" id="CHEBI:58210"/>
    </cofactor>
    <text evidence="3">Binds 1 FMN per subunit.</text>
</comment>
<dbReference type="NCBIfam" id="TIGR00521">
    <property type="entry name" value="coaBC_dfp"/>
    <property type="match status" value="1"/>
</dbReference>
<dbReference type="Pfam" id="PF04127">
    <property type="entry name" value="DFP"/>
    <property type="match status" value="1"/>
</dbReference>
<accession>A0ABV0BZM9</accession>
<feature type="binding site" evidence="3">
    <location>
        <position position="324"/>
    </location>
    <ligand>
        <name>CTP</name>
        <dbReference type="ChEBI" id="CHEBI:37563"/>
    </ligand>
</feature>
<dbReference type="SUPFAM" id="SSF52507">
    <property type="entry name" value="Homo-oligomeric flavin-containing Cys decarboxylases, HFCD"/>
    <property type="match status" value="1"/>
</dbReference>
<evidence type="ECO:0000256" key="2">
    <source>
        <dbReference type="ARBA" id="ARBA00023239"/>
    </source>
</evidence>
<comment type="catalytic activity">
    <reaction evidence="3 4">
        <text>(R)-4'-phosphopantothenate + L-cysteine + CTP = N-[(R)-4-phosphopantothenoyl]-L-cysteine + CMP + diphosphate + H(+)</text>
        <dbReference type="Rhea" id="RHEA:19397"/>
        <dbReference type="ChEBI" id="CHEBI:10986"/>
        <dbReference type="ChEBI" id="CHEBI:15378"/>
        <dbReference type="ChEBI" id="CHEBI:33019"/>
        <dbReference type="ChEBI" id="CHEBI:35235"/>
        <dbReference type="ChEBI" id="CHEBI:37563"/>
        <dbReference type="ChEBI" id="CHEBI:59458"/>
        <dbReference type="ChEBI" id="CHEBI:60377"/>
        <dbReference type="EC" id="6.3.2.5"/>
    </reaction>
</comment>
<evidence type="ECO:0000256" key="4">
    <source>
        <dbReference type="RuleBase" id="RU364078"/>
    </source>
</evidence>
<feature type="binding site" evidence="3">
    <location>
        <position position="279"/>
    </location>
    <ligand>
        <name>CTP</name>
        <dbReference type="ChEBI" id="CHEBI:37563"/>
    </ligand>
</feature>
<keyword evidence="3" id="KW-0479">Metal-binding</keyword>
<dbReference type="InterPro" id="IPR007085">
    <property type="entry name" value="DNA/pantothenate-metab_flavo_C"/>
</dbReference>
<comment type="cofactor">
    <cofactor evidence="3">
        <name>Mg(2+)</name>
        <dbReference type="ChEBI" id="CHEBI:18420"/>
    </cofactor>
</comment>
<feature type="domain" description="DNA/pantothenate metabolism flavoprotein C-terminal" evidence="6">
    <location>
        <begin position="186"/>
        <end position="396"/>
    </location>
</feature>
<keyword evidence="3" id="KW-0460">Magnesium</keyword>
<sequence length="403" mass="43914">MSLAKKNIVIAVCGSIAAYKIAHLTRLLVKEKANVQIIMTKEAAEFITPLTLSTLSNNPVLIDYFDPKTGEWNNHVHIGLQADLILVAPATANTIGKLANGICDSLLTAVYLSAKCPVFIAPAMDLDMWKHPSTQNNIRLVQSYGNRIIHPGNGELASGLIGEGRLAEPEEILDFITQSFSPQLPLSGRNALVTAGPTYEAIDPVRFIGNHSSGKMGYALAKQLVALGAKVTLISGPTALDAPQNVDRIQVTSAHEMLEAVVQHFSQSDIIVMSAAVADYTPIEVASQKIKKKEDQFSIALKKTTDILASIGTKKTEKQLLIGFALETNNEVEHAKDKLMRKNLDFIVLNSMQDKGAGFATDTNKVTVIDRFQHIQEFTLKSKEDVAKDICQLIVQHPILTQK</sequence>
<comment type="similarity">
    <text evidence="3 4">In the C-terminal section; belongs to the PPC synthetase family.</text>
</comment>
<feature type="binding site" evidence="3">
    <location>
        <position position="338"/>
    </location>
    <ligand>
        <name>CTP</name>
        <dbReference type="ChEBI" id="CHEBI:37563"/>
    </ligand>
</feature>
<dbReference type="SUPFAM" id="SSF102645">
    <property type="entry name" value="CoaB-like"/>
    <property type="match status" value="1"/>
</dbReference>
<proteinExistence type="inferred from homology"/>
<feature type="region of interest" description="Phosphopantothenoylcysteine decarboxylase" evidence="3">
    <location>
        <begin position="1"/>
        <end position="190"/>
    </location>
</feature>
<dbReference type="InterPro" id="IPR005252">
    <property type="entry name" value="CoaBC"/>
</dbReference>
<dbReference type="GO" id="GO:0004633">
    <property type="term" value="F:phosphopantothenoylcysteine decarboxylase activity"/>
    <property type="evidence" value="ECO:0007669"/>
    <property type="project" value="UniProtKB-EC"/>
</dbReference>
<keyword evidence="3" id="KW-0511">Multifunctional enzyme</keyword>
<keyword evidence="3 4" id="KW-0436">Ligase</keyword>
<keyword evidence="3 4" id="KW-0288">FMN</keyword>
<dbReference type="Gene3D" id="3.40.50.10300">
    <property type="entry name" value="CoaB-like"/>
    <property type="match status" value="1"/>
</dbReference>
<evidence type="ECO:0000256" key="1">
    <source>
        <dbReference type="ARBA" id="ARBA00022793"/>
    </source>
</evidence>
<dbReference type="PANTHER" id="PTHR14359:SF6">
    <property type="entry name" value="PHOSPHOPANTOTHENOYLCYSTEINE DECARBOXYLASE"/>
    <property type="match status" value="1"/>
</dbReference>
<comment type="caution">
    <text evidence="3">Lacks conserved residue(s) required for the propagation of feature annotation.</text>
</comment>
<comment type="caution">
    <text evidence="7">The sequence shown here is derived from an EMBL/GenBank/DDBJ whole genome shotgun (WGS) entry which is preliminary data.</text>
</comment>
<evidence type="ECO:0000259" key="5">
    <source>
        <dbReference type="Pfam" id="PF02441"/>
    </source>
</evidence>
<dbReference type="PANTHER" id="PTHR14359">
    <property type="entry name" value="HOMO-OLIGOMERIC FLAVIN CONTAINING CYS DECARBOXYLASE FAMILY"/>
    <property type="match status" value="1"/>
</dbReference>
<dbReference type="InterPro" id="IPR036551">
    <property type="entry name" value="Flavin_trans-like"/>
</dbReference>
<dbReference type="EMBL" id="JBDJNQ010000015">
    <property type="protein sequence ID" value="MEN5380225.1"/>
    <property type="molecule type" value="Genomic_DNA"/>
</dbReference>
<dbReference type="RefSeq" id="WP_132844414.1">
    <property type="nucleotide sequence ID" value="NZ_JBDJNQ010000015.1"/>
</dbReference>
<gene>
    <name evidence="3 7" type="primary">coaBC</name>
    <name evidence="7" type="ORF">ABE541_23370</name>
</gene>
<feature type="binding site" evidence="3">
    <location>
        <position position="342"/>
    </location>
    <ligand>
        <name>CTP</name>
        <dbReference type="ChEBI" id="CHEBI:37563"/>
    </ligand>
</feature>
<evidence type="ECO:0000256" key="3">
    <source>
        <dbReference type="HAMAP-Rule" id="MF_02225"/>
    </source>
</evidence>
<evidence type="ECO:0000313" key="7">
    <source>
        <dbReference type="EMBL" id="MEN5380225.1"/>
    </source>
</evidence>
<comment type="pathway">
    <text evidence="3 4">Cofactor biosynthesis; coenzyme A biosynthesis; CoA from (R)-pantothenate: step 2/5.</text>
</comment>
<dbReference type="InterPro" id="IPR035929">
    <property type="entry name" value="CoaB-like_sf"/>
</dbReference>
<evidence type="ECO:0000313" key="8">
    <source>
        <dbReference type="Proteomes" id="UP001409291"/>
    </source>
</evidence>
<reference evidence="7 8" key="1">
    <citation type="submission" date="2024-04" db="EMBL/GenBank/DDBJ databases">
        <title>WGS of bacteria from Torrens River.</title>
        <authorList>
            <person name="Wyrsch E.R."/>
            <person name="Drigo B."/>
        </authorList>
    </citation>
    <scope>NUCLEOTIDE SEQUENCE [LARGE SCALE GENOMIC DNA]</scope>
    <source>
        <strain evidence="7 8">TWI391</strain>
    </source>
</reference>
<feature type="region of interest" description="Phosphopantothenate--cysteine ligase" evidence="3">
    <location>
        <begin position="191"/>
        <end position="403"/>
    </location>
</feature>
<dbReference type="EC" id="6.3.2.5" evidence="3"/>
<comment type="pathway">
    <text evidence="3 4">Cofactor biosynthesis; coenzyme A biosynthesis; CoA from (R)-pantothenate: step 3/5.</text>
</comment>
<dbReference type="Proteomes" id="UP001409291">
    <property type="component" value="Unassembled WGS sequence"/>
</dbReference>
<feature type="binding site" evidence="3">
    <location>
        <position position="289"/>
    </location>
    <ligand>
        <name>CTP</name>
        <dbReference type="ChEBI" id="CHEBI:37563"/>
    </ligand>
</feature>
<dbReference type="InterPro" id="IPR003382">
    <property type="entry name" value="Flavoprotein"/>
</dbReference>
<name>A0ABV0BZM9_9SPHI</name>
<dbReference type="Pfam" id="PF02441">
    <property type="entry name" value="Flavoprotein"/>
    <property type="match status" value="1"/>
</dbReference>
<comment type="similarity">
    <text evidence="3 4">In the N-terminal section; belongs to the HFCD (homo-oligomeric flavin containing Cys decarboxylase) superfamily.</text>
</comment>
<keyword evidence="1 3" id="KW-0210">Decarboxylase</keyword>
<comment type="catalytic activity">
    <reaction evidence="3 4">
        <text>N-[(R)-4-phosphopantothenoyl]-L-cysteine + H(+) = (R)-4'-phosphopantetheine + CO2</text>
        <dbReference type="Rhea" id="RHEA:16793"/>
        <dbReference type="ChEBI" id="CHEBI:15378"/>
        <dbReference type="ChEBI" id="CHEBI:16526"/>
        <dbReference type="ChEBI" id="CHEBI:59458"/>
        <dbReference type="ChEBI" id="CHEBI:61723"/>
        <dbReference type="EC" id="4.1.1.36"/>
    </reaction>
</comment>
<feature type="domain" description="Flavoprotein" evidence="5">
    <location>
        <begin position="6"/>
        <end position="179"/>
    </location>
</feature>
<dbReference type="Gene3D" id="3.40.50.1950">
    <property type="entry name" value="Flavin prenyltransferase-like"/>
    <property type="match status" value="1"/>
</dbReference>
<organism evidence="7 8">
    <name type="scientific">Sphingobacterium kitahiroshimense</name>
    <dbReference type="NCBI Taxonomy" id="470446"/>
    <lineage>
        <taxon>Bacteria</taxon>
        <taxon>Pseudomonadati</taxon>
        <taxon>Bacteroidota</taxon>
        <taxon>Sphingobacteriia</taxon>
        <taxon>Sphingobacteriales</taxon>
        <taxon>Sphingobacteriaceae</taxon>
        <taxon>Sphingobacterium</taxon>
    </lineage>
</organism>
<dbReference type="GO" id="GO:0004632">
    <property type="term" value="F:phosphopantothenate--cysteine ligase activity"/>
    <property type="evidence" value="ECO:0007669"/>
    <property type="project" value="UniProtKB-EC"/>
</dbReference>